<dbReference type="OrthoDB" id="5876746at2759"/>
<accession>A0A0B1TNT8</accession>
<name>A0A0B1TNT8_OESDE</name>
<proteinExistence type="predicted"/>
<evidence type="ECO:0000313" key="2">
    <source>
        <dbReference type="EMBL" id="KHJ97756.1"/>
    </source>
</evidence>
<organism evidence="2 3">
    <name type="scientific">Oesophagostomum dentatum</name>
    <name type="common">Nodular worm</name>
    <dbReference type="NCBI Taxonomy" id="61180"/>
    <lineage>
        <taxon>Eukaryota</taxon>
        <taxon>Metazoa</taxon>
        <taxon>Ecdysozoa</taxon>
        <taxon>Nematoda</taxon>
        <taxon>Chromadorea</taxon>
        <taxon>Rhabditida</taxon>
        <taxon>Rhabditina</taxon>
        <taxon>Rhabditomorpha</taxon>
        <taxon>Strongyloidea</taxon>
        <taxon>Strongylidae</taxon>
        <taxon>Oesophagostomum</taxon>
    </lineage>
</organism>
<feature type="region of interest" description="Disordered" evidence="1">
    <location>
        <begin position="1"/>
        <end position="95"/>
    </location>
</feature>
<dbReference type="Proteomes" id="UP000053660">
    <property type="component" value="Unassembled WGS sequence"/>
</dbReference>
<dbReference type="AlphaFoldDB" id="A0A0B1TNT8"/>
<evidence type="ECO:0000256" key="1">
    <source>
        <dbReference type="SAM" id="MobiDB-lite"/>
    </source>
</evidence>
<sequence>MRRPESYPNGTPRSPRFEDNEEEATPAYMSPRNATQQNEDHHIGSAALSDPLSLNNRARTPPPPEQAVFQQNPPPFHHAPPPVNGLPAGLQPSMPPFFSPLPNQYMYPPPFAQNPYMPVQNQFGKFRYHFSCFFVCRRSSN</sequence>
<feature type="compositionally biased region" description="Pro residues" evidence="1">
    <location>
        <begin position="72"/>
        <end position="84"/>
    </location>
</feature>
<reference evidence="2 3" key="1">
    <citation type="submission" date="2014-03" db="EMBL/GenBank/DDBJ databases">
        <title>Draft genome of the hookworm Oesophagostomum dentatum.</title>
        <authorList>
            <person name="Mitreva M."/>
        </authorList>
    </citation>
    <scope>NUCLEOTIDE SEQUENCE [LARGE SCALE GENOMIC DNA]</scope>
    <source>
        <strain evidence="2 3">OD-Hann</strain>
    </source>
</reference>
<keyword evidence="3" id="KW-1185">Reference proteome</keyword>
<protein>
    <submittedName>
        <fullName evidence="2">Uncharacterized protein</fullName>
    </submittedName>
</protein>
<dbReference type="EMBL" id="KN549402">
    <property type="protein sequence ID" value="KHJ97756.1"/>
    <property type="molecule type" value="Genomic_DNA"/>
</dbReference>
<evidence type="ECO:0000313" key="3">
    <source>
        <dbReference type="Proteomes" id="UP000053660"/>
    </source>
</evidence>
<gene>
    <name evidence="2" type="ORF">OESDEN_02262</name>
</gene>